<feature type="repeat" description="TPR" evidence="7">
    <location>
        <begin position="402"/>
        <end position="435"/>
    </location>
</feature>
<protein>
    <submittedName>
        <fullName evidence="9">Anaphase-promoting complex subunit 8</fullName>
    </submittedName>
</protein>
<evidence type="ECO:0000313" key="9">
    <source>
        <dbReference type="EMBL" id="OBZ90253.1"/>
    </source>
</evidence>
<dbReference type="OrthoDB" id="10262026at2759"/>
<proteinExistence type="predicted"/>
<dbReference type="GO" id="GO:0005680">
    <property type="term" value="C:anaphase-promoting complex"/>
    <property type="evidence" value="ECO:0007669"/>
    <property type="project" value="EnsemblFungi"/>
</dbReference>
<dbReference type="GO" id="GO:0051301">
    <property type="term" value="P:cell division"/>
    <property type="evidence" value="ECO:0007669"/>
    <property type="project" value="UniProtKB-KW"/>
</dbReference>
<dbReference type="AlphaFoldDB" id="A0A1C7NM70"/>
<sequence>MIITDESIRQFKVHLQQSVIVCSERCLNESAKWASELLAGIREDLNDSRVPFTQNDIHLQTISPYHIPYESSLNPLLEHEYNLYLYAKSLFQLREFDSVKSVLGDSKSPKLYFLRLFAKYLVGEKNKEELSQEILGATENAKAENLELQSIYKELVEDYEKDRLDAFGLYLYGVVLNRRKVPEQAARILFQSLQKYPYNWSAWLELGTLVKDTKMFLDLQHLLNQEFKHNVMKDFFLAKLSIDLHQPRSTFKALMEPLTDYFPKSAYVLSQWAVFFYDTQNYNESSALFEELHRSFPTRLEHMDVFSNLLYLLNSVDKLCVLALECAKIDKYRPETCSVIANYHSLKGDMPESVEYFKRALQLDRNYYLAWTLLGHDYIELKNTSAAIECYRRAIDVNCQDYRAWYGLGQAYEIMQLYYYALYHYRKASELRPDDERIWLALSNCYGANGQAAEQQRCLERAAQCDHTAMTTASIMTAQIFEKMGKTDIAMTIYQYALERANKEVITEEVADMSLRLAHHALDQNRVQEAEEYAKVALNAKHPYHERARNLLDQIMTRTTVNTK</sequence>
<reference evidence="9 10" key="1">
    <citation type="submission" date="2016-03" db="EMBL/GenBank/DDBJ databases">
        <title>Choanephora cucurbitarum.</title>
        <authorList>
            <person name="Min B."/>
            <person name="Park H."/>
            <person name="Park J.-H."/>
            <person name="Shin H.-D."/>
            <person name="Choi I.-G."/>
        </authorList>
    </citation>
    <scope>NUCLEOTIDE SEQUENCE [LARGE SCALE GENOMIC DNA]</scope>
    <source>
        <strain evidence="9 10">KUS-F28377</strain>
    </source>
</reference>
<dbReference type="Pfam" id="PF13414">
    <property type="entry name" value="TPR_11"/>
    <property type="match status" value="1"/>
</dbReference>
<dbReference type="InterPro" id="IPR019734">
    <property type="entry name" value="TPR_rpt"/>
</dbReference>
<gene>
    <name evidence="9" type="primary">cut23</name>
    <name evidence="9" type="ORF">A0J61_01718</name>
</gene>
<dbReference type="Proteomes" id="UP000093000">
    <property type="component" value="Unassembled WGS sequence"/>
</dbReference>
<dbReference type="PANTHER" id="PTHR12558">
    <property type="entry name" value="CELL DIVISION CYCLE 16,23,27"/>
    <property type="match status" value="1"/>
</dbReference>
<dbReference type="GO" id="GO:0016567">
    <property type="term" value="P:protein ubiquitination"/>
    <property type="evidence" value="ECO:0007669"/>
    <property type="project" value="EnsemblFungi"/>
</dbReference>
<keyword evidence="6" id="KW-0131">Cell cycle</keyword>
<keyword evidence="10" id="KW-1185">Reference proteome</keyword>
<keyword evidence="5 7" id="KW-0802">TPR repeat</keyword>
<comment type="caution">
    <text evidence="9">The sequence shown here is derived from an EMBL/GenBank/DDBJ whole genome shotgun (WGS) entry which is preliminary data.</text>
</comment>
<evidence type="ECO:0000313" key="10">
    <source>
        <dbReference type="Proteomes" id="UP000093000"/>
    </source>
</evidence>
<feature type="repeat" description="TPR" evidence="7">
    <location>
        <begin position="368"/>
        <end position="401"/>
    </location>
</feature>
<keyword evidence="3" id="KW-0498">Mitosis</keyword>
<dbReference type="PROSITE" id="PS50005">
    <property type="entry name" value="TPR"/>
    <property type="match status" value="3"/>
</dbReference>
<dbReference type="Gene3D" id="1.25.40.10">
    <property type="entry name" value="Tetratricopeptide repeat domain"/>
    <property type="match status" value="2"/>
</dbReference>
<dbReference type="STRING" id="101091.A0A1C7NM70"/>
<evidence type="ECO:0000256" key="4">
    <source>
        <dbReference type="ARBA" id="ARBA00022786"/>
    </source>
</evidence>
<evidence type="ECO:0000256" key="3">
    <source>
        <dbReference type="ARBA" id="ARBA00022776"/>
    </source>
</evidence>
<evidence type="ECO:0000256" key="2">
    <source>
        <dbReference type="ARBA" id="ARBA00022737"/>
    </source>
</evidence>
<dbReference type="PANTHER" id="PTHR12558:SF10">
    <property type="entry name" value="CELL DIVISION CYCLE PROTEIN 23 HOMOLOG"/>
    <property type="match status" value="1"/>
</dbReference>
<dbReference type="GO" id="GO:0031145">
    <property type="term" value="P:anaphase-promoting complex-dependent catabolic process"/>
    <property type="evidence" value="ECO:0007669"/>
    <property type="project" value="EnsemblFungi"/>
</dbReference>
<dbReference type="InterPro" id="IPR011990">
    <property type="entry name" value="TPR-like_helical_dom_sf"/>
</dbReference>
<dbReference type="GO" id="GO:0045842">
    <property type="term" value="P:positive regulation of mitotic metaphase/anaphase transition"/>
    <property type="evidence" value="ECO:0007669"/>
    <property type="project" value="TreeGrafter"/>
</dbReference>
<name>A0A1C7NM70_9FUNG</name>
<feature type="domain" description="Cdc23" evidence="8">
    <location>
        <begin position="10"/>
        <end position="273"/>
    </location>
</feature>
<evidence type="ECO:0000256" key="7">
    <source>
        <dbReference type="PROSITE-ProRule" id="PRU00339"/>
    </source>
</evidence>
<dbReference type="SMART" id="SM00028">
    <property type="entry name" value="TPR"/>
    <property type="match status" value="7"/>
</dbReference>
<dbReference type="Pfam" id="PF04049">
    <property type="entry name" value="ANAPC8"/>
    <property type="match status" value="1"/>
</dbReference>
<dbReference type="FunCoup" id="A0A1C7NM70">
    <property type="interactions" value="408"/>
</dbReference>
<dbReference type="GO" id="GO:0030332">
    <property type="term" value="F:cyclin binding"/>
    <property type="evidence" value="ECO:0007669"/>
    <property type="project" value="EnsemblFungi"/>
</dbReference>
<feature type="repeat" description="TPR" evidence="7">
    <location>
        <begin position="334"/>
        <end position="367"/>
    </location>
</feature>
<dbReference type="GO" id="GO:0061630">
    <property type="term" value="F:ubiquitin protein ligase activity"/>
    <property type="evidence" value="ECO:0007669"/>
    <property type="project" value="EnsemblFungi"/>
</dbReference>
<dbReference type="InterPro" id="IPR007192">
    <property type="entry name" value="APC8"/>
</dbReference>
<keyword evidence="2" id="KW-0677">Repeat</keyword>
<accession>A0A1C7NM70</accession>
<dbReference type="SUPFAM" id="SSF48452">
    <property type="entry name" value="TPR-like"/>
    <property type="match status" value="2"/>
</dbReference>
<evidence type="ECO:0000256" key="6">
    <source>
        <dbReference type="ARBA" id="ARBA00023306"/>
    </source>
</evidence>
<keyword evidence="1" id="KW-0132">Cell division</keyword>
<dbReference type="InParanoid" id="A0A1C7NM70"/>
<evidence type="ECO:0000256" key="1">
    <source>
        <dbReference type="ARBA" id="ARBA00022618"/>
    </source>
</evidence>
<dbReference type="Pfam" id="PF13432">
    <property type="entry name" value="TPR_16"/>
    <property type="match status" value="1"/>
</dbReference>
<evidence type="ECO:0000259" key="8">
    <source>
        <dbReference type="Pfam" id="PF04049"/>
    </source>
</evidence>
<dbReference type="Pfam" id="PF13181">
    <property type="entry name" value="TPR_8"/>
    <property type="match status" value="1"/>
</dbReference>
<evidence type="ECO:0000256" key="5">
    <source>
        <dbReference type="ARBA" id="ARBA00022803"/>
    </source>
</evidence>
<dbReference type="EMBL" id="LUGH01000057">
    <property type="protein sequence ID" value="OBZ90253.1"/>
    <property type="molecule type" value="Genomic_DNA"/>
</dbReference>
<keyword evidence="4" id="KW-0833">Ubl conjugation pathway</keyword>
<organism evidence="9 10">
    <name type="scientific">Choanephora cucurbitarum</name>
    <dbReference type="NCBI Taxonomy" id="101091"/>
    <lineage>
        <taxon>Eukaryota</taxon>
        <taxon>Fungi</taxon>
        <taxon>Fungi incertae sedis</taxon>
        <taxon>Mucoromycota</taxon>
        <taxon>Mucoromycotina</taxon>
        <taxon>Mucoromycetes</taxon>
        <taxon>Mucorales</taxon>
        <taxon>Mucorineae</taxon>
        <taxon>Choanephoraceae</taxon>
        <taxon>Choanephoroideae</taxon>
        <taxon>Choanephora</taxon>
    </lineage>
</organism>